<evidence type="ECO:0000313" key="3">
    <source>
        <dbReference type="RefSeq" id="XP_027203507.1"/>
    </source>
</evidence>
<name>A0A6P6YDY8_DERPT</name>
<feature type="transmembrane region" description="Helical" evidence="1">
    <location>
        <begin position="21"/>
        <end position="43"/>
    </location>
</feature>
<evidence type="ECO:0000313" key="2">
    <source>
        <dbReference type="Proteomes" id="UP000515146"/>
    </source>
</evidence>
<dbReference type="InParanoid" id="A0A6P6YDY8"/>
<reference evidence="3" key="1">
    <citation type="submission" date="2025-08" db="UniProtKB">
        <authorList>
            <consortium name="RefSeq"/>
        </authorList>
    </citation>
    <scope>IDENTIFICATION</scope>
    <source>
        <strain evidence="3">Airmid</strain>
    </source>
</reference>
<gene>
    <name evidence="3" type="primary">LOC113797349</name>
</gene>
<accession>A0A6P6YDY8</accession>
<organism evidence="2 3">
    <name type="scientific">Dermatophagoides pteronyssinus</name>
    <name type="common">European house dust mite</name>
    <dbReference type="NCBI Taxonomy" id="6956"/>
    <lineage>
        <taxon>Eukaryota</taxon>
        <taxon>Metazoa</taxon>
        <taxon>Ecdysozoa</taxon>
        <taxon>Arthropoda</taxon>
        <taxon>Chelicerata</taxon>
        <taxon>Arachnida</taxon>
        <taxon>Acari</taxon>
        <taxon>Acariformes</taxon>
        <taxon>Sarcoptiformes</taxon>
        <taxon>Astigmata</taxon>
        <taxon>Psoroptidia</taxon>
        <taxon>Analgoidea</taxon>
        <taxon>Pyroglyphidae</taxon>
        <taxon>Dermatophagoidinae</taxon>
        <taxon>Dermatophagoides</taxon>
    </lineage>
</organism>
<keyword evidence="1" id="KW-0472">Membrane</keyword>
<dbReference type="Proteomes" id="UP000515146">
    <property type="component" value="Unplaced"/>
</dbReference>
<keyword evidence="1" id="KW-1133">Transmembrane helix</keyword>
<dbReference type="GeneID" id="113797349"/>
<protein>
    <submittedName>
        <fullName evidence="3">Uncharacterized protein LOC113797349</fullName>
    </submittedName>
</protein>
<keyword evidence="1" id="KW-0812">Transmembrane</keyword>
<dbReference type="AlphaFoldDB" id="A0A6P6YDY8"/>
<dbReference type="OMA" id="MIQQHFI"/>
<keyword evidence="2" id="KW-1185">Reference proteome</keyword>
<evidence type="ECO:0000256" key="1">
    <source>
        <dbReference type="SAM" id="Phobius"/>
    </source>
</evidence>
<proteinExistence type="predicted"/>
<dbReference type="KEGG" id="dpte:113797349"/>
<feature type="transmembrane region" description="Helical" evidence="1">
    <location>
        <begin position="49"/>
        <end position="71"/>
    </location>
</feature>
<dbReference type="RefSeq" id="XP_027203507.1">
    <property type="nucleotide sequence ID" value="XM_027347706.1"/>
</dbReference>
<sequence length="110" mass="12620">MIQQHFIRSPSLREKLNDRFAGLELISGMIIAIVIILAIFFISTIGGQILFFLLLLLFVIITMCIALICWIDYRKRELKKCELSSSSSSYKSNDNCHLYGIRFISLSDQV</sequence>